<dbReference type="AlphaFoldDB" id="A0AA40EN82"/>
<protein>
    <submittedName>
        <fullName evidence="2">Uncharacterized protein</fullName>
    </submittedName>
</protein>
<gene>
    <name evidence="2" type="ORF">B0T21DRAFT_361359</name>
</gene>
<evidence type="ECO:0000313" key="3">
    <source>
        <dbReference type="Proteomes" id="UP001172159"/>
    </source>
</evidence>
<name>A0AA40EN82_9PEZI</name>
<dbReference type="EMBL" id="JAUKTV010000003">
    <property type="protein sequence ID" value="KAK0742432.1"/>
    <property type="molecule type" value="Genomic_DNA"/>
</dbReference>
<reference evidence="2" key="1">
    <citation type="submission" date="2023-06" db="EMBL/GenBank/DDBJ databases">
        <title>Genome-scale phylogeny and comparative genomics of the fungal order Sordariales.</title>
        <authorList>
            <consortium name="Lawrence Berkeley National Laboratory"/>
            <person name="Hensen N."/>
            <person name="Bonometti L."/>
            <person name="Westerberg I."/>
            <person name="Brannstrom I.O."/>
            <person name="Guillou S."/>
            <person name="Cros-Aarteil S."/>
            <person name="Calhoun S."/>
            <person name="Haridas S."/>
            <person name="Kuo A."/>
            <person name="Mondo S."/>
            <person name="Pangilinan J."/>
            <person name="Riley R."/>
            <person name="Labutti K."/>
            <person name="Andreopoulos B."/>
            <person name="Lipzen A."/>
            <person name="Chen C."/>
            <person name="Yanf M."/>
            <person name="Daum C."/>
            <person name="Ng V."/>
            <person name="Clum A."/>
            <person name="Steindorff A."/>
            <person name="Ohm R."/>
            <person name="Martin F."/>
            <person name="Silar P."/>
            <person name="Natvig D."/>
            <person name="Lalanne C."/>
            <person name="Gautier V."/>
            <person name="Ament-Velasquez S.L."/>
            <person name="Kruys A."/>
            <person name="Hutchinson M.I."/>
            <person name="Powell A.J."/>
            <person name="Barry K."/>
            <person name="Miller A.N."/>
            <person name="Grigoriev I.V."/>
            <person name="Debuchy R."/>
            <person name="Gladieux P."/>
            <person name="Thoren M.H."/>
            <person name="Johannesson H."/>
        </authorList>
    </citation>
    <scope>NUCLEOTIDE SEQUENCE</scope>
    <source>
        <strain evidence="2">CBS 540.89</strain>
    </source>
</reference>
<keyword evidence="1" id="KW-1133">Transmembrane helix</keyword>
<keyword evidence="3" id="KW-1185">Reference proteome</keyword>
<comment type="caution">
    <text evidence="2">The sequence shown here is derived from an EMBL/GenBank/DDBJ whole genome shotgun (WGS) entry which is preliminary data.</text>
</comment>
<feature type="transmembrane region" description="Helical" evidence="1">
    <location>
        <begin position="6"/>
        <end position="25"/>
    </location>
</feature>
<sequence>MYVMQGIVLAFCGGSLLLCICRIFFSMFSYIGSHTIGSQTKAGYTVLLCLGINQWWVCCCSQHRGCEWHWNLEVRHTD</sequence>
<keyword evidence="1" id="KW-0472">Membrane</keyword>
<dbReference type="Proteomes" id="UP001172159">
    <property type="component" value="Unassembled WGS sequence"/>
</dbReference>
<keyword evidence="1" id="KW-0812">Transmembrane</keyword>
<evidence type="ECO:0000256" key="1">
    <source>
        <dbReference type="SAM" id="Phobius"/>
    </source>
</evidence>
<accession>A0AA40EN82</accession>
<proteinExistence type="predicted"/>
<organism evidence="2 3">
    <name type="scientific">Apiosordaria backusii</name>
    <dbReference type="NCBI Taxonomy" id="314023"/>
    <lineage>
        <taxon>Eukaryota</taxon>
        <taxon>Fungi</taxon>
        <taxon>Dikarya</taxon>
        <taxon>Ascomycota</taxon>
        <taxon>Pezizomycotina</taxon>
        <taxon>Sordariomycetes</taxon>
        <taxon>Sordariomycetidae</taxon>
        <taxon>Sordariales</taxon>
        <taxon>Lasiosphaeriaceae</taxon>
        <taxon>Apiosordaria</taxon>
    </lineage>
</organism>
<evidence type="ECO:0000313" key="2">
    <source>
        <dbReference type="EMBL" id="KAK0742432.1"/>
    </source>
</evidence>